<protein>
    <recommendedName>
        <fullName evidence="3">Sulfotransferase domain-containing protein</fullName>
    </recommendedName>
</protein>
<dbReference type="Gene3D" id="3.40.50.300">
    <property type="entry name" value="P-loop containing nucleotide triphosphate hydrolases"/>
    <property type="match status" value="1"/>
</dbReference>
<dbReference type="GO" id="GO:0008146">
    <property type="term" value="F:sulfotransferase activity"/>
    <property type="evidence" value="ECO:0007669"/>
    <property type="project" value="InterPro"/>
</dbReference>
<keyword evidence="2" id="KW-0808">Transferase</keyword>
<evidence type="ECO:0000256" key="1">
    <source>
        <dbReference type="ARBA" id="ARBA00005771"/>
    </source>
</evidence>
<sequence length="122" mass="14746">MSYGYNHFDSILYFWNLRHQENILFVRYEEMKNDLGSVIQRVAKFLNKTVTDEEQSKLLKWLDFDQMKLNKAVNHDTLYQTPGFIRKGIVGGYKQEMSPEILEKFKIWIQESLKDSDYFEYE</sequence>
<dbReference type="InterPro" id="IPR000863">
    <property type="entry name" value="Sulfotransferase_dom"/>
</dbReference>
<dbReference type="Pfam" id="PF00685">
    <property type="entry name" value="Sulfotransfer_1"/>
    <property type="match status" value="1"/>
</dbReference>
<proteinExistence type="inferred from homology"/>
<evidence type="ECO:0000259" key="3">
    <source>
        <dbReference type="Pfam" id="PF00685"/>
    </source>
</evidence>
<accession>A0A1Y1JZ59</accession>
<feature type="domain" description="Sulfotransferase" evidence="3">
    <location>
        <begin position="7"/>
        <end position="116"/>
    </location>
</feature>
<organism evidence="4">
    <name type="scientific">Photinus pyralis</name>
    <name type="common">Common eastern firefly</name>
    <name type="synonym">Lampyris pyralis</name>
    <dbReference type="NCBI Taxonomy" id="7054"/>
    <lineage>
        <taxon>Eukaryota</taxon>
        <taxon>Metazoa</taxon>
        <taxon>Ecdysozoa</taxon>
        <taxon>Arthropoda</taxon>
        <taxon>Hexapoda</taxon>
        <taxon>Insecta</taxon>
        <taxon>Pterygota</taxon>
        <taxon>Neoptera</taxon>
        <taxon>Endopterygota</taxon>
        <taxon>Coleoptera</taxon>
        <taxon>Polyphaga</taxon>
        <taxon>Elateriformia</taxon>
        <taxon>Elateroidea</taxon>
        <taxon>Lampyridae</taxon>
        <taxon>Lampyrinae</taxon>
        <taxon>Photinus</taxon>
    </lineage>
</organism>
<dbReference type="InterPro" id="IPR027417">
    <property type="entry name" value="P-loop_NTPase"/>
</dbReference>
<comment type="similarity">
    <text evidence="1">Belongs to the sulfotransferase 1 family.</text>
</comment>
<dbReference type="EMBL" id="GEZM01099062">
    <property type="protein sequence ID" value="JAV53521.1"/>
    <property type="molecule type" value="Transcribed_RNA"/>
</dbReference>
<evidence type="ECO:0000313" key="4">
    <source>
        <dbReference type="EMBL" id="JAV53521.1"/>
    </source>
</evidence>
<dbReference type="PANTHER" id="PTHR11783">
    <property type="entry name" value="SULFOTRANSFERASE SULT"/>
    <property type="match status" value="1"/>
</dbReference>
<dbReference type="AlphaFoldDB" id="A0A1Y1JZ59"/>
<name>A0A1Y1JZ59_PHOPY</name>
<evidence type="ECO:0000256" key="2">
    <source>
        <dbReference type="ARBA" id="ARBA00022679"/>
    </source>
</evidence>
<dbReference type="SUPFAM" id="SSF52540">
    <property type="entry name" value="P-loop containing nucleoside triphosphate hydrolases"/>
    <property type="match status" value="1"/>
</dbReference>
<reference evidence="4" key="1">
    <citation type="journal article" date="2016" name="Sci. Rep.">
        <title>Molecular characterization of firefly nuptial gifts: a multi-omics approach sheds light on postcopulatory sexual selection.</title>
        <authorList>
            <person name="Al-Wathiqui N."/>
            <person name="Fallon T.R."/>
            <person name="South A."/>
            <person name="Weng J.K."/>
            <person name="Lewis S.M."/>
        </authorList>
    </citation>
    <scope>NUCLEOTIDE SEQUENCE</scope>
</reference>